<dbReference type="Gene3D" id="1.10.390.10">
    <property type="entry name" value="Neutral Protease Domain 2"/>
    <property type="match status" value="1"/>
</dbReference>
<evidence type="ECO:0000259" key="14">
    <source>
        <dbReference type="Pfam" id="PF11940"/>
    </source>
</evidence>
<dbReference type="SUPFAM" id="SSF55486">
    <property type="entry name" value="Metalloproteases ('zincins'), catalytic domain"/>
    <property type="match status" value="1"/>
</dbReference>
<reference evidence="17 18" key="1">
    <citation type="submission" date="2019-11" db="EMBL/GenBank/DDBJ databases">
        <authorList>
            <person name="Dong K."/>
        </authorList>
    </citation>
    <scope>NUCLEOTIDE SEQUENCE [LARGE SCALE GENOMIC DNA]</scope>
    <source>
        <strain evidence="17 18">DK608</strain>
    </source>
</reference>
<evidence type="ECO:0000256" key="5">
    <source>
        <dbReference type="ARBA" id="ARBA00015611"/>
    </source>
</evidence>
<dbReference type="SUPFAM" id="SSF63737">
    <property type="entry name" value="Leukotriene A4 hydrolase N-terminal domain"/>
    <property type="match status" value="1"/>
</dbReference>
<evidence type="ECO:0000256" key="4">
    <source>
        <dbReference type="ARBA" id="ARBA00012564"/>
    </source>
</evidence>
<dbReference type="InterPro" id="IPR014782">
    <property type="entry name" value="Peptidase_M1_dom"/>
</dbReference>
<dbReference type="InterPro" id="IPR001930">
    <property type="entry name" value="Peptidase_M1"/>
</dbReference>
<dbReference type="Gene3D" id="1.25.50.10">
    <property type="entry name" value="Peptidase M1, alanyl aminopeptidase, C-terminal domain"/>
    <property type="match status" value="1"/>
</dbReference>
<dbReference type="GO" id="GO:0016285">
    <property type="term" value="F:alanyl aminopeptidase activity"/>
    <property type="evidence" value="ECO:0007669"/>
    <property type="project" value="UniProtKB-EC"/>
</dbReference>
<evidence type="ECO:0000259" key="13">
    <source>
        <dbReference type="Pfam" id="PF01433"/>
    </source>
</evidence>
<dbReference type="Gene3D" id="3.30.2010.30">
    <property type="match status" value="1"/>
</dbReference>
<feature type="domain" description="Peptidase M1 alanyl aminopeptidase C-terminal" evidence="15">
    <location>
        <begin position="526"/>
        <end position="840"/>
    </location>
</feature>
<gene>
    <name evidence="17" type="primary">pepN</name>
    <name evidence="17" type="ORF">GL284_04305</name>
</gene>
<dbReference type="InterPro" id="IPR042097">
    <property type="entry name" value="Aminopeptidase_N-like_N_sf"/>
</dbReference>
<feature type="domain" description="Aminopeptidase N-like N-terminal" evidence="16">
    <location>
        <begin position="95"/>
        <end position="172"/>
    </location>
</feature>
<proteinExistence type="inferred from homology"/>
<feature type="domain" description="Peptidase M1 alanyl aminopeptidase Ig-like fold" evidence="14">
    <location>
        <begin position="430"/>
        <end position="521"/>
    </location>
</feature>
<dbReference type="InterPro" id="IPR037144">
    <property type="entry name" value="Peptidase_M1_pepN_C_sf"/>
</dbReference>
<dbReference type="InterPro" id="IPR035414">
    <property type="entry name" value="Peptidase_M1_pepN_Ig-like"/>
</dbReference>
<dbReference type="InterPro" id="IPR024601">
    <property type="entry name" value="Peptidase_M1_pepN_C"/>
</dbReference>
<evidence type="ECO:0000256" key="6">
    <source>
        <dbReference type="ARBA" id="ARBA00022438"/>
    </source>
</evidence>
<evidence type="ECO:0000256" key="11">
    <source>
        <dbReference type="ARBA" id="ARBA00023049"/>
    </source>
</evidence>
<evidence type="ECO:0000256" key="12">
    <source>
        <dbReference type="NCBIfam" id="TIGR02414"/>
    </source>
</evidence>
<evidence type="ECO:0000313" key="18">
    <source>
        <dbReference type="Proteomes" id="UP000478740"/>
    </source>
</evidence>
<dbReference type="GO" id="GO:0008237">
    <property type="term" value="F:metallopeptidase activity"/>
    <property type="evidence" value="ECO:0007669"/>
    <property type="project" value="UniProtKB-UniRule"/>
</dbReference>
<evidence type="ECO:0000259" key="16">
    <source>
        <dbReference type="Pfam" id="PF17900"/>
    </source>
</evidence>
<comment type="similarity">
    <text evidence="3">Belongs to the peptidase M1 family.</text>
</comment>
<organism evidence="17 18">
    <name type="scientific">Paracoccus shanxieyensis</name>
    <dbReference type="NCBI Taxonomy" id="2675752"/>
    <lineage>
        <taxon>Bacteria</taxon>
        <taxon>Pseudomonadati</taxon>
        <taxon>Pseudomonadota</taxon>
        <taxon>Alphaproteobacteria</taxon>
        <taxon>Rhodobacterales</taxon>
        <taxon>Paracoccaceae</taxon>
        <taxon>Paracoccus</taxon>
    </lineage>
</organism>
<dbReference type="RefSeq" id="WP_155043413.1">
    <property type="nucleotide sequence ID" value="NZ_WMIH01000002.1"/>
</dbReference>
<sequence>MAATQYLADWQAYPFQIDQTRLTFHLDPRATRVLSQIEFRRIAPGDLVLDGVGLTTLHLAIDGKPVTATPEGERLVIRDLPDAFTFQAEVQIDPQANTALEGLYLSGGMFCTQCEAQGFRHITWYPDRPDVMAPFHVTIHSDMPVLLSNGNPVSQSAGMAEWHDPWPKPAYLFALVAGDLRAVSDSFTTMSGADVALNVWVRPGDEPRAGYALESLIRSMQWDERAYGREYDLSVFNIVAVDDFNMGAMENKGLNIFNSKLVLATAETATDGDYERIEGVIGHEYFHNWTGNRITCRDWFQLCLKEGLTVFRDQQFTSDMRSAAVKRIADVQTLRARQFREDAGPLAHPPRPDHYQEINNFYTATVYEKGAEVIGMLKRLVGDDAYRAALDLYFSRHDGQACTIEDWIAVFQDATGRDLTQFKLWYTDAGTPRLTMTETFTDGTLVLDFAQTTAPTPGQPEKPARVIPIALGLIGPNGDQVLDTTVLEMTDATQSFRFDGLGARPVVSLLRGFSAPVTVTRQMSPADQALLLAHDTDPFARWQAGHDLALDGLIARATGATGGAEFIRALAGVLDDAPADPAFAALCLALPGDEEIATTIATRGAVPDPDAIHAARRAMMTEIATAYEAQFAGLYDAMATETYHPDAKGAGRRSLRLACLAYLSRLDGGDRAQHLFASADNMTERQGALEQLIATGRAAQPLAEFEAQFRDNRLVMDKWFMVQPLRAAPGDAVARARELAARPDFDWKNPNRFRALIAGLTANHAAFHAADGSGYDFVAEWLMKLDPVNAQTTARMSSAFETFARYDTARQAKARAALQRIADLPGLSRNTAEMVTRILAGPA</sequence>
<dbReference type="CDD" id="cd09600">
    <property type="entry name" value="M1_APN"/>
    <property type="match status" value="1"/>
</dbReference>
<dbReference type="PANTHER" id="PTHR46322">
    <property type="entry name" value="PUROMYCIN-SENSITIVE AMINOPEPTIDASE"/>
    <property type="match status" value="1"/>
</dbReference>
<dbReference type="Gene3D" id="2.60.40.1730">
    <property type="entry name" value="tricorn interacting facor f3 domain"/>
    <property type="match status" value="1"/>
</dbReference>
<dbReference type="InterPro" id="IPR038438">
    <property type="entry name" value="PepN_Ig-like_sf"/>
</dbReference>
<dbReference type="Pfam" id="PF17900">
    <property type="entry name" value="Peptidase_M1_N"/>
    <property type="match status" value="1"/>
</dbReference>
<dbReference type="InterPro" id="IPR027268">
    <property type="entry name" value="Peptidase_M4/M1_CTD_sf"/>
</dbReference>
<keyword evidence="7" id="KW-0645">Protease</keyword>
<dbReference type="GO" id="GO:0008270">
    <property type="term" value="F:zinc ion binding"/>
    <property type="evidence" value="ECO:0007669"/>
    <property type="project" value="InterPro"/>
</dbReference>
<accession>A0A6L6IWR9</accession>
<evidence type="ECO:0000256" key="1">
    <source>
        <dbReference type="ARBA" id="ARBA00000098"/>
    </source>
</evidence>
<dbReference type="AlphaFoldDB" id="A0A6L6IWR9"/>
<dbReference type="Pfam" id="PF17432">
    <property type="entry name" value="DUF3458_C"/>
    <property type="match status" value="1"/>
</dbReference>
<dbReference type="PANTHER" id="PTHR46322:SF1">
    <property type="entry name" value="PUROMYCIN-SENSITIVE AMINOPEPTIDASE"/>
    <property type="match status" value="1"/>
</dbReference>
<dbReference type="Proteomes" id="UP000478740">
    <property type="component" value="Unassembled WGS sequence"/>
</dbReference>
<evidence type="ECO:0000256" key="8">
    <source>
        <dbReference type="ARBA" id="ARBA00022723"/>
    </source>
</evidence>
<dbReference type="FunFam" id="3.30.2010.30:FF:000002">
    <property type="entry name" value="Putative aminopeptidase N"/>
    <property type="match status" value="1"/>
</dbReference>
<dbReference type="PRINTS" id="PR00756">
    <property type="entry name" value="ALADIPTASE"/>
</dbReference>
<evidence type="ECO:0000313" key="17">
    <source>
        <dbReference type="EMBL" id="MTH63490.1"/>
    </source>
</evidence>
<dbReference type="NCBIfam" id="TIGR02414">
    <property type="entry name" value="pepN_proteo"/>
    <property type="match status" value="1"/>
</dbReference>
<dbReference type="Gene3D" id="2.60.40.1840">
    <property type="match status" value="1"/>
</dbReference>
<dbReference type="Pfam" id="PF01433">
    <property type="entry name" value="Peptidase_M1"/>
    <property type="match status" value="1"/>
</dbReference>
<feature type="domain" description="Peptidase M1 membrane alanine aminopeptidase" evidence="13">
    <location>
        <begin position="211"/>
        <end position="422"/>
    </location>
</feature>
<comment type="caution">
    <text evidence="17">The sequence shown here is derived from an EMBL/GenBank/DDBJ whole genome shotgun (WGS) entry which is preliminary data.</text>
</comment>
<evidence type="ECO:0000256" key="3">
    <source>
        <dbReference type="ARBA" id="ARBA00010136"/>
    </source>
</evidence>
<evidence type="ECO:0000256" key="10">
    <source>
        <dbReference type="ARBA" id="ARBA00022833"/>
    </source>
</evidence>
<evidence type="ECO:0000259" key="15">
    <source>
        <dbReference type="Pfam" id="PF17432"/>
    </source>
</evidence>
<comment type="catalytic activity">
    <reaction evidence="1">
        <text>Release of an N-terminal amino acid, Xaa-|-Yaa- from a peptide, amide or arylamide. Xaa is preferably Ala, but may be most amino acids including Pro (slow action). When a terminal hydrophobic residue is followed by a prolyl residue, the two may be released as an intact Xaa-Pro dipeptide.</text>
        <dbReference type="EC" id="3.4.11.2"/>
    </reaction>
</comment>
<dbReference type="GO" id="GO:0006508">
    <property type="term" value="P:proteolysis"/>
    <property type="evidence" value="ECO:0007669"/>
    <property type="project" value="UniProtKB-UniRule"/>
</dbReference>
<dbReference type="InterPro" id="IPR045357">
    <property type="entry name" value="Aminopeptidase_N-like_N"/>
</dbReference>
<dbReference type="Pfam" id="PF11940">
    <property type="entry name" value="DUF3458"/>
    <property type="match status" value="1"/>
</dbReference>
<keyword evidence="18" id="KW-1185">Reference proteome</keyword>
<evidence type="ECO:0000256" key="2">
    <source>
        <dbReference type="ARBA" id="ARBA00001947"/>
    </source>
</evidence>
<protein>
    <recommendedName>
        <fullName evidence="5 12">Aminopeptidase N</fullName>
        <ecNumber evidence="4 12">3.4.11.2</ecNumber>
    </recommendedName>
</protein>
<keyword evidence="8" id="KW-0479">Metal-binding</keyword>
<dbReference type="InterPro" id="IPR012779">
    <property type="entry name" value="Peptidase_M1_pepN"/>
</dbReference>
<evidence type="ECO:0000256" key="7">
    <source>
        <dbReference type="ARBA" id="ARBA00022670"/>
    </source>
</evidence>
<dbReference type="EMBL" id="WMII01000003">
    <property type="protein sequence ID" value="MTH63490.1"/>
    <property type="molecule type" value="Genomic_DNA"/>
</dbReference>
<dbReference type="EC" id="3.4.11.2" evidence="4 12"/>
<keyword evidence="9 17" id="KW-0378">Hydrolase</keyword>
<keyword evidence="6 17" id="KW-0031">Aminopeptidase</keyword>
<name>A0A6L6IWR9_9RHOB</name>
<keyword evidence="11" id="KW-0482">Metalloprotease</keyword>
<evidence type="ECO:0000256" key="9">
    <source>
        <dbReference type="ARBA" id="ARBA00022801"/>
    </source>
</evidence>
<comment type="cofactor">
    <cofactor evidence="2">
        <name>Zn(2+)</name>
        <dbReference type="ChEBI" id="CHEBI:29105"/>
    </cofactor>
</comment>
<keyword evidence="10" id="KW-0862">Zinc</keyword>